<reference evidence="7" key="1">
    <citation type="submission" date="2022-11" db="UniProtKB">
        <authorList>
            <consortium name="WormBaseParasite"/>
        </authorList>
    </citation>
    <scope>IDENTIFICATION</scope>
</reference>
<dbReference type="InterPro" id="IPR010796">
    <property type="entry name" value="C2_B9-type_dom"/>
</dbReference>
<keyword evidence="4" id="KW-0206">Cytoskeleton</keyword>
<keyword evidence="2" id="KW-0963">Cytoplasm</keyword>
<dbReference type="GO" id="GO:0036038">
    <property type="term" value="C:MKS complex"/>
    <property type="evidence" value="ECO:0007669"/>
    <property type="project" value="TreeGrafter"/>
</dbReference>
<evidence type="ECO:0000256" key="5">
    <source>
        <dbReference type="ARBA" id="ARBA00023273"/>
    </source>
</evidence>
<evidence type="ECO:0000256" key="3">
    <source>
        <dbReference type="ARBA" id="ARBA00022794"/>
    </source>
</evidence>
<dbReference type="AlphaFoldDB" id="A0A915IF29"/>
<dbReference type="Proteomes" id="UP000887565">
    <property type="component" value="Unplaced"/>
</dbReference>
<organism evidence="6 7">
    <name type="scientific">Romanomermis culicivorax</name>
    <name type="common">Nematode worm</name>
    <dbReference type="NCBI Taxonomy" id="13658"/>
    <lineage>
        <taxon>Eukaryota</taxon>
        <taxon>Metazoa</taxon>
        <taxon>Ecdysozoa</taxon>
        <taxon>Nematoda</taxon>
        <taxon>Enoplea</taxon>
        <taxon>Dorylaimia</taxon>
        <taxon>Mermithida</taxon>
        <taxon>Mermithoidea</taxon>
        <taxon>Mermithidae</taxon>
        <taxon>Romanomermis</taxon>
    </lineage>
</organism>
<dbReference type="GO" id="GO:0060271">
    <property type="term" value="P:cilium assembly"/>
    <property type="evidence" value="ECO:0007669"/>
    <property type="project" value="TreeGrafter"/>
</dbReference>
<keyword evidence="3" id="KW-0970">Cilium biogenesis/degradation</keyword>
<protein>
    <submittedName>
        <fullName evidence="7">Uncharacterized protein</fullName>
    </submittedName>
</protein>
<keyword evidence="6" id="KW-1185">Reference proteome</keyword>
<dbReference type="PANTHER" id="PTHR12968">
    <property type="entry name" value="B9 DOMAIN-CONTAINING"/>
    <property type="match status" value="1"/>
</dbReference>
<proteinExistence type="predicted"/>
<dbReference type="Pfam" id="PF07162">
    <property type="entry name" value="B9-C2"/>
    <property type="match status" value="1"/>
</dbReference>
<evidence type="ECO:0000313" key="6">
    <source>
        <dbReference type="Proteomes" id="UP000887565"/>
    </source>
</evidence>
<sequence length="513" mass="60441">MDSRNYTTRYDLSFPIQQLQIRVRLERVFSGIEHKFSNLPTLLHRESGRTLQQDRGEQRRTHLDDDKEEKVLKWQEKVFSRREVLLYSNEENCQTNIQRQYHSSITDKQREFGEDLGKNRIFSYTEIDNEEKTDEKKLILVDKLTSHLAEKVASLRHRKVAPKKRGSVGDPVAEFPSLEAIKRARSRPKVQIMRIMAYLGDRTSATPQRQDEFVLCSLTLLNDKHLFIGPDFNGIFSPENYYKQFLLSKPYRIESSLGVFQYTIENVGDSTAARDLTKEFEDKIFIDKEHKSKFYRSDLTFHIPQDGILDVLYLCELSEAFGFEYDNLFVRYFVDLPKGIRNFDIPTWRILDGRQESELRRFFLGGSLELEDLTLMRPPINFDKPMFGRLGYQTVSSGTVKMKIQTIHQCNDDDDDNDGLNSNIIRILESFQKARKRMIAIRDRSFILAFFDGTERKRHYVIERKEIFRSVRSDVTVGHLLENCSYPLRSRVDFRAEYYKLLVIRSVEKGKHK</sequence>
<dbReference type="OMA" id="GEDYWGR"/>
<evidence type="ECO:0000256" key="2">
    <source>
        <dbReference type="ARBA" id="ARBA00022490"/>
    </source>
</evidence>
<evidence type="ECO:0000313" key="7">
    <source>
        <dbReference type="WBParaSite" id="nRc.2.0.1.t12796-RA"/>
    </source>
</evidence>
<keyword evidence="5" id="KW-0966">Cell projection</keyword>
<evidence type="ECO:0000256" key="1">
    <source>
        <dbReference type="ARBA" id="ARBA00004120"/>
    </source>
</evidence>
<dbReference type="WBParaSite" id="nRc.2.0.1.t12796-RA">
    <property type="protein sequence ID" value="nRc.2.0.1.t12796-RA"/>
    <property type="gene ID" value="nRc.2.0.1.g12796"/>
</dbReference>
<name>A0A915IF29_ROMCU</name>
<accession>A0A915IF29</accession>
<comment type="subcellular location">
    <subcellularLocation>
        <location evidence="1">Cytoplasm</location>
        <location evidence="1">Cytoskeleton</location>
        <location evidence="1">Cilium basal body</location>
    </subcellularLocation>
</comment>
<dbReference type="PANTHER" id="PTHR12968:SF4">
    <property type="entry name" value="TECTONIC-LIKE COMPLEX MEMBER MKS1"/>
    <property type="match status" value="1"/>
</dbReference>
<evidence type="ECO:0000256" key="4">
    <source>
        <dbReference type="ARBA" id="ARBA00023212"/>
    </source>
</evidence>